<dbReference type="Proteomes" id="UP001499967">
    <property type="component" value="Unassembled WGS sequence"/>
</dbReference>
<evidence type="ECO:0000313" key="4">
    <source>
        <dbReference type="EMBL" id="GAA0919130.1"/>
    </source>
</evidence>
<reference evidence="5" key="1">
    <citation type="journal article" date="2019" name="Int. J. Syst. Evol. Microbiol.">
        <title>The Global Catalogue of Microorganisms (GCM) 10K type strain sequencing project: providing services to taxonomists for standard genome sequencing and annotation.</title>
        <authorList>
            <consortium name="The Broad Institute Genomics Platform"/>
            <consortium name="The Broad Institute Genome Sequencing Center for Infectious Disease"/>
            <person name="Wu L."/>
            <person name="Ma J."/>
        </authorList>
    </citation>
    <scope>NUCLEOTIDE SEQUENCE [LARGE SCALE GENOMIC DNA]</scope>
    <source>
        <strain evidence="5">JCM 11117</strain>
    </source>
</reference>
<keyword evidence="1" id="KW-0723">Serine/threonine-protein kinase</keyword>
<dbReference type="SUPFAM" id="SSF55874">
    <property type="entry name" value="ATPase domain of HSP90 chaperone/DNA topoisomerase II/histidine kinase"/>
    <property type="match status" value="1"/>
</dbReference>
<dbReference type="PANTHER" id="PTHR35526:SF3">
    <property type="entry name" value="ANTI-SIGMA-F FACTOR RSBW"/>
    <property type="match status" value="1"/>
</dbReference>
<dbReference type="PANTHER" id="PTHR35526">
    <property type="entry name" value="ANTI-SIGMA-F FACTOR RSBW-RELATED"/>
    <property type="match status" value="1"/>
</dbReference>
<organism evidence="4 5">
    <name type="scientific">Pseudonocardia zijingensis</name>
    <dbReference type="NCBI Taxonomy" id="153376"/>
    <lineage>
        <taxon>Bacteria</taxon>
        <taxon>Bacillati</taxon>
        <taxon>Actinomycetota</taxon>
        <taxon>Actinomycetes</taxon>
        <taxon>Pseudonocardiales</taxon>
        <taxon>Pseudonocardiaceae</taxon>
        <taxon>Pseudonocardia</taxon>
    </lineage>
</organism>
<sequence length="312" mass="33604">MTDAAAPTDCTHVHEAGFFRSDAEFGRLIVDFVDSAVAAGEPVIIGFDRRKNDLVRSSIADDTGVTFVGDSDHYGAPARAIGSYQRQFEKHMSQGATRVRIAGEIPNPGNGGSFTGWDRYESGINTLWRDLPVWSRCLYDATALPQDVHDVVVRAHPRLVGPDGRATRNAGYEGPEQFTLLPVPPDPLEAAAPAERLVGCSPGTARNAIQELGRGHVDPAALDDLVYAASEAVTNAHQYGRPPVTVRIWRAAHRMLVTVHDTGAGPGDRSVGFAPRARTDTGAGLGLWIAHHLDVTTDLIWDEDGFTVRLAV</sequence>
<keyword evidence="1" id="KW-0808">Transferase</keyword>
<dbReference type="Pfam" id="PF14417">
    <property type="entry name" value="MEDS"/>
    <property type="match status" value="1"/>
</dbReference>
<accession>A0ABP3ZD80</accession>
<keyword evidence="1" id="KW-0418">Kinase</keyword>
<comment type="caution">
    <text evidence="4">The sequence shown here is derived from an EMBL/GenBank/DDBJ whole genome shotgun (WGS) entry which is preliminary data.</text>
</comment>
<evidence type="ECO:0000313" key="5">
    <source>
        <dbReference type="Proteomes" id="UP001499967"/>
    </source>
</evidence>
<dbReference type="InterPro" id="IPR025847">
    <property type="entry name" value="MEDS_domain"/>
</dbReference>
<dbReference type="RefSeq" id="WP_343937613.1">
    <property type="nucleotide sequence ID" value="NZ_BAAAHP010000003.1"/>
</dbReference>
<dbReference type="InterPro" id="IPR003594">
    <property type="entry name" value="HATPase_dom"/>
</dbReference>
<name>A0ABP3ZD80_9PSEU</name>
<proteinExistence type="predicted"/>
<protein>
    <submittedName>
        <fullName evidence="4">Anti-sigma factor RsbA family regulatory protein</fullName>
    </submittedName>
</protein>
<evidence type="ECO:0000256" key="1">
    <source>
        <dbReference type="ARBA" id="ARBA00022527"/>
    </source>
</evidence>
<keyword evidence="5" id="KW-1185">Reference proteome</keyword>
<feature type="domain" description="MEDS" evidence="3">
    <location>
        <begin position="14"/>
        <end position="157"/>
    </location>
</feature>
<dbReference type="Pfam" id="PF13581">
    <property type="entry name" value="HATPase_c_2"/>
    <property type="match status" value="1"/>
</dbReference>
<dbReference type="InterPro" id="IPR047718">
    <property type="entry name" value="RsbA-like_anti_sig"/>
</dbReference>
<dbReference type="EMBL" id="BAAAHP010000003">
    <property type="protein sequence ID" value="GAA0919130.1"/>
    <property type="molecule type" value="Genomic_DNA"/>
</dbReference>
<evidence type="ECO:0000259" key="2">
    <source>
        <dbReference type="Pfam" id="PF13581"/>
    </source>
</evidence>
<dbReference type="InterPro" id="IPR050267">
    <property type="entry name" value="Anti-sigma-factor_SerPK"/>
</dbReference>
<evidence type="ECO:0000259" key="3">
    <source>
        <dbReference type="Pfam" id="PF14417"/>
    </source>
</evidence>
<dbReference type="InterPro" id="IPR036890">
    <property type="entry name" value="HATPase_C_sf"/>
</dbReference>
<gene>
    <name evidence="4" type="ORF">GCM10009559_01020</name>
</gene>
<dbReference type="CDD" id="cd16936">
    <property type="entry name" value="HATPase_RsbW-like"/>
    <property type="match status" value="1"/>
</dbReference>
<dbReference type="Gene3D" id="3.30.565.10">
    <property type="entry name" value="Histidine kinase-like ATPase, C-terminal domain"/>
    <property type="match status" value="1"/>
</dbReference>
<dbReference type="NCBIfam" id="NF041045">
    <property type="entry name" value="RsbA_anti_sig"/>
    <property type="match status" value="1"/>
</dbReference>
<feature type="domain" description="Histidine kinase/HSP90-like ATPase" evidence="2">
    <location>
        <begin position="204"/>
        <end position="310"/>
    </location>
</feature>